<dbReference type="RefSeq" id="WP_263371102.1">
    <property type="nucleotide sequence ID" value="NZ_JAGSYD010000002.1"/>
</dbReference>
<dbReference type="PRINTS" id="PR00111">
    <property type="entry name" value="ABHYDROLASE"/>
</dbReference>
<keyword evidence="1 3" id="KW-0378">Hydrolase</keyword>
<name>A0ABW1ZC13_9BACT</name>
<evidence type="ECO:0000313" key="4">
    <source>
        <dbReference type="Proteomes" id="UP001596391"/>
    </source>
</evidence>
<reference evidence="4" key="1">
    <citation type="journal article" date="2019" name="Int. J. Syst. Evol. Microbiol.">
        <title>The Global Catalogue of Microorganisms (GCM) 10K type strain sequencing project: providing services to taxonomists for standard genome sequencing and annotation.</title>
        <authorList>
            <consortium name="The Broad Institute Genomics Platform"/>
            <consortium name="The Broad Institute Genome Sequencing Center for Infectious Disease"/>
            <person name="Wu L."/>
            <person name="Ma J."/>
        </authorList>
    </citation>
    <scope>NUCLEOTIDE SEQUENCE [LARGE SCALE GENOMIC DNA]</scope>
    <source>
        <strain evidence="4">CGMCC 1.16026</strain>
    </source>
</reference>
<organism evidence="3 4">
    <name type="scientific">Granulicella cerasi</name>
    <dbReference type="NCBI Taxonomy" id="741063"/>
    <lineage>
        <taxon>Bacteria</taxon>
        <taxon>Pseudomonadati</taxon>
        <taxon>Acidobacteriota</taxon>
        <taxon>Terriglobia</taxon>
        <taxon>Terriglobales</taxon>
        <taxon>Acidobacteriaceae</taxon>
        <taxon>Granulicella</taxon>
    </lineage>
</organism>
<proteinExistence type="predicted"/>
<evidence type="ECO:0000256" key="1">
    <source>
        <dbReference type="ARBA" id="ARBA00022801"/>
    </source>
</evidence>
<dbReference type="PANTHER" id="PTHR43798">
    <property type="entry name" value="MONOACYLGLYCEROL LIPASE"/>
    <property type="match status" value="1"/>
</dbReference>
<dbReference type="Pfam" id="PF12697">
    <property type="entry name" value="Abhydrolase_6"/>
    <property type="match status" value="1"/>
</dbReference>
<dbReference type="Gene3D" id="3.40.50.1820">
    <property type="entry name" value="alpha/beta hydrolase"/>
    <property type="match status" value="1"/>
</dbReference>
<dbReference type="InterPro" id="IPR000073">
    <property type="entry name" value="AB_hydrolase_1"/>
</dbReference>
<dbReference type="Proteomes" id="UP001596391">
    <property type="component" value="Unassembled WGS sequence"/>
</dbReference>
<gene>
    <name evidence="3" type="ORF">ACFQBQ_15535</name>
</gene>
<dbReference type="Pfam" id="PF13618">
    <property type="entry name" value="Gluconate_2-dh3"/>
    <property type="match status" value="1"/>
</dbReference>
<feature type="domain" description="AB hydrolase-1" evidence="2">
    <location>
        <begin position="14"/>
        <end position="253"/>
    </location>
</feature>
<protein>
    <submittedName>
        <fullName evidence="3">Alpha/beta fold hydrolase</fullName>
    </submittedName>
</protein>
<dbReference type="InterPro" id="IPR050266">
    <property type="entry name" value="AB_hydrolase_sf"/>
</dbReference>
<dbReference type="PANTHER" id="PTHR43798:SF31">
    <property type="entry name" value="AB HYDROLASE SUPERFAMILY PROTEIN YCLE"/>
    <property type="match status" value="1"/>
</dbReference>
<evidence type="ECO:0000259" key="2">
    <source>
        <dbReference type="Pfam" id="PF12697"/>
    </source>
</evidence>
<dbReference type="InterPro" id="IPR000639">
    <property type="entry name" value="Epox_hydrolase-like"/>
</dbReference>
<dbReference type="EMBL" id="JBHSWI010000001">
    <property type="protein sequence ID" value="MFC6646962.1"/>
    <property type="molecule type" value="Genomic_DNA"/>
</dbReference>
<dbReference type="InterPro" id="IPR029058">
    <property type="entry name" value="AB_hydrolase_fold"/>
</dbReference>
<evidence type="ECO:0000313" key="3">
    <source>
        <dbReference type="EMBL" id="MFC6646962.1"/>
    </source>
</evidence>
<accession>A0ABW1ZC13</accession>
<keyword evidence="4" id="KW-1185">Reference proteome</keyword>
<sequence>MLNVRVTGSQGPTVVMLHWLGGTAESWNEVAQELLRWGVRSVAIDLPGFGGSADVEPADVAMMAAQAIAAVRSVEPIGDWFLIGHSMGGKVAAVLTHEAERGDGDLAGLRGVMLVSPSPVSPEPMQESKRAEVIEKLGSDGADTRRDFAREFVKQNTGKLALSDAVLEDAVEQVMASRPSAFRRWMEAGSREDWSERVGVLATPTIVFAGTAEAELGADQQRLLTAAHFSNVTVTALEGAGHLSPIERPAELALRFAQFMESRGVSLQRQTEALNDTFIALIDSAQTSSQTRAVMKDRLRSGKGASSIFSEETSVTLHALVHCIVPQAGFDLARKLEDTLAQRAGDGWRFDALPADPEAWTAGLATLNHASIARWGVNFAALDQEKQQMIVQAAQDGELHRGVAGALHLGARANDATAAQMKLWIEDVRGDLARLYVADPRAMQRIGFDGFADNNGFVVITNASEVGA</sequence>
<dbReference type="GO" id="GO:0016787">
    <property type="term" value="F:hydrolase activity"/>
    <property type="evidence" value="ECO:0007669"/>
    <property type="project" value="UniProtKB-KW"/>
</dbReference>
<dbReference type="SUPFAM" id="SSF53474">
    <property type="entry name" value="alpha/beta-Hydrolases"/>
    <property type="match status" value="1"/>
</dbReference>
<comment type="caution">
    <text evidence="3">The sequence shown here is derived from an EMBL/GenBank/DDBJ whole genome shotgun (WGS) entry which is preliminary data.</text>
</comment>
<dbReference type="InterPro" id="IPR027056">
    <property type="entry name" value="Gluconate_2DH_su3"/>
</dbReference>
<dbReference type="PRINTS" id="PR00412">
    <property type="entry name" value="EPOXHYDRLASE"/>
</dbReference>